<feature type="compositionally biased region" description="Basic and acidic residues" evidence="10">
    <location>
        <begin position="32"/>
        <end position="42"/>
    </location>
</feature>
<dbReference type="InterPro" id="IPR011993">
    <property type="entry name" value="PH-like_dom_sf"/>
</dbReference>
<dbReference type="SMART" id="SM00325">
    <property type="entry name" value="RhoGEF"/>
    <property type="match status" value="1"/>
</dbReference>
<name>A0A8J4YIW8_CHIOP</name>
<dbReference type="Gene3D" id="2.30.29.30">
    <property type="entry name" value="Pleckstrin-homology domain (PH domain)/Phosphotyrosine-binding domain (PTB)"/>
    <property type="match status" value="1"/>
</dbReference>
<evidence type="ECO:0000256" key="2">
    <source>
        <dbReference type="ARBA" id="ARBA00022490"/>
    </source>
</evidence>
<dbReference type="EMBL" id="JACEEZ010007521">
    <property type="protein sequence ID" value="KAG0723984.1"/>
    <property type="molecule type" value="Genomic_DNA"/>
</dbReference>
<feature type="compositionally biased region" description="Basic and acidic residues" evidence="10">
    <location>
        <begin position="73"/>
        <end position="82"/>
    </location>
</feature>
<dbReference type="Proteomes" id="UP000770661">
    <property type="component" value="Unassembled WGS sequence"/>
</dbReference>
<dbReference type="InterPro" id="IPR000219">
    <property type="entry name" value="DH_dom"/>
</dbReference>
<feature type="domain" description="PH" evidence="11">
    <location>
        <begin position="438"/>
        <end position="512"/>
    </location>
</feature>
<feature type="coiled-coil region" evidence="9">
    <location>
        <begin position="774"/>
        <end position="840"/>
    </location>
</feature>
<feature type="compositionally biased region" description="Polar residues" evidence="10">
    <location>
        <begin position="1033"/>
        <end position="1044"/>
    </location>
</feature>
<sequence>MKDEHSGVSQSNCDPENADLPATTDSSATDIGVHDKRKDEHTKSKRNKSKTKEERLEKERLKSEGGTVGKSEGAAHTHRQADAADTDMGTLGRKSAASWSSYNLETQCLLETLEQQQPADILEVNSASMESLDDGANEEPSLDDIDADPELRLLDKEPELWVHTVEKEVVEQLREKEVKKQEHIYELIITEKHHCRMLKVMQKVFAEGMARELNMQESRIKRIFPCLDELITLHCSFLWRLRQRQRGTKYIATIGDLLVDQFTGDNAKGLRDAYGQFCSQHQDAVSFYKDMLKTDRRFQGFIRQKSTHPLMKKKGIPECILFVTHRVTKYPLMLEALMKYSKEQEEELGMLKRALELVKEILVNINAQVAEKEREQRLLEIYHKIDAKSSAIYKDTKFKKSDFFSWSRKLKFEGSAMLSQMKGKPIQVQVVVLSDLVFFLLENNGKYYFFSPDTKQAGVIPLGKLIVREKAGEGSKVIYLIYSKNSAEMFEFECGHPKDKKIWIESIREAIESRPDEDELGDHQSESSKMQEAQAEKIKDLTGFLQHKDKEMARLCEERMSIVVELLELLGHDDLPPAPQYRALLDENQIDYNTARDLQITSLTEALKLVSGACGWGTNLARSVSSVGEHQSEAYVSPSLPKRAETFGGFDNSNKDAAGHSGKQSGGKKKKDSRMSLTSTGTADSDIIESLKNRRPSGSTLTVRSSQDNLSIGSSLSGESIAQQQQDVAAKLIHWLHTSLVLSQHHLTQYDVLRSKVVIGGASLDSRFRHSQKLEELRNIQEQISHERAQWTKERDAQEKWISEKKIEIQKKQEQLRCEEQDIQQQRETLYRKLEALKAQGIILSPTLTVLTTAPPAQLMHEEQQPGAASGLGMDGGPPQGSPHSSPTTTAAPSRPRTDHKHRNSSASLSSLIKRDSNQSLPRTSYPQLISKGIHTLSQAAAAHEAGQLGSSSSTGSSSSSAGASLSSPSQDQQRHISSPAGSSGGGVMQMLPLKLSQGLGDNKGSRMSVGYQRLASPPPSLQEPGLGHSHQRTGSSPATLQNGSPATSPGPFPAAAAAAAHGAHATRTHTYPKLPSKPSMPLTPAESAPREGQEGAGVGSSARPGQRIKDPDTNQDIIFC</sequence>
<dbReference type="GO" id="GO:0005737">
    <property type="term" value="C:cytoplasm"/>
    <property type="evidence" value="ECO:0007669"/>
    <property type="project" value="UniProtKB-SubCell"/>
</dbReference>
<dbReference type="SMART" id="SM00233">
    <property type="entry name" value="PH"/>
    <property type="match status" value="1"/>
</dbReference>
<keyword evidence="5" id="KW-0479">Metal-binding</keyword>
<evidence type="ECO:0000256" key="3">
    <source>
        <dbReference type="ARBA" id="ARBA00022553"/>
    </source>
</evidence>
<feature type="region of interest" description="Disordered" evidence="10">
    <location>
        <begin position="646"/>
        <end position="706"/>
    </location>
</feature>
<dbReference type="InterPro" id="IPR051632">
    <property type="entry name" value="Rho_GEF"/>
</dbReference>
<keyword evidence="6" id="KW-0863">Zinc-finger</keyword>
<dbReference type="Gene3D" id="1.20.900.10">
    <property type="entry name" value="Dbl homology (DH) domain"/>
    <property type="match status" value="1"/>
</dbReference>
<feature type="compositionally biased region" description="Low complexity" evidence="10">
    <location>
        <begin position="949"/>
        <end position="970"/>
    </location>
</feature>
<evidence type="ECO:0000256" key="4">
    <source>
        <dbReference type="ARBA" id="ARBA00022658"/>
    </source>
</evidence>
<feature type="compositionally biased region" description="Basic and acidic residues" evidence="10">
    <location>
        <begin position="50"/>
        <end position="63"/>
    </location>
</feature>
<dbReference type="OrthoDB" id="28045at2759"/>
<keyword evidence="7" id="KW-0862">Zinc</keyword>
<dbReference type="InterPro" id="IPR041020">
    <property type="entry name" value="PH_16"/>
</dbReference>
<evidence type="ECO:0000256" key="5">
    <source>
        <dbReference type="ARBA" id="ARBA00022723"/>
    </source>
</evidence>
<dbReference type="InterPro" id="IPR001849">
    <property type="entry name" value="PH_domain"/>
</dbReference>
<protein>
    <submittedName>
        <fullName evidence="13">A-kinase anchor protein 13</fullName>
    </submittedName>
</protein>
<keyword evidence="14" id="KW-1185">Reference proteome</keyword>
<dbReference type="PANTHER" id="PTHR13944:SF21">
    <property type="entry name" value="CYSTS, ISOFORM C"/>
    <property type="match status" value="1"/>
</dbReference>
<keyword evidence="4" id="KW-0344">Guanine-nucleotide releasing factor</keyword>
<dbReference type="CDD" id="cd00160">
    <property type="entry name" value="RhoGEF"/>
    <property type="match status" value="1"/>
</dbReference>
<feature type="region of interest" description="Disordered" evidence="10">
    <location>
        <begin position="1"/>
        <end position="89"/>
    </location>
</feature>
<dbReference type="FunFam" id="1.20.900.10:FF:000004">
    <property type="entry name" value="Rho guanine nucleotide exchange factor 2"/>
    <property type="match status" value="1"/>
</dbReference>
<dbReference type="SUPFAM" id="SSF50729">
    <property type="entry name" value="PH domain-like"/>
    <property type="match status" value="1"/>
</dbReference>
<keyword evidence="3" id="KW-0597">Phosphoprotein</keyword>
<dbReference type="GO" id="GO:0035023">
    <property type="term" value="P:regulation of Rho protein signal transduction"/>
    <property type="evidence" value="ECO:0007669"/>
    <property type="project" value="TreeGrafter"/>
</dbReference>
<feature type="compositionally biased region" description="Low complexity" evidence="10">
    <location>
        <begin position="1045"/>
        <end position="1066"/>
    </location>
</feature>
<dbReference type="GO" id="GO:0008270">
    <property type="term" value="F:zinc ion binding"/>
    <property type="evidence" value="ECO:0007669"/>
    <property type="project" value="UniProtKB-KW"/>
</dbReference>
<organism evidence="13 14">
    <name type="scientific">Chionoecetes opilio</name>
    <name type="common">Atlantic snow crab</name>
    <name type="synonym">Cancer opilio</name>
    <dbReference type="NCBI Taxonomy" id="41210"/>
    <lineage>
        <taxon>Eukaryota</taxon>
        <taxon>Metazoa</taxon>
        <taxon>Ecdysozoa</taxon>
        <taxon>Arthropoda</taxon>
        <taxon>Crustacea</taxon>
        <taxon>Multicrustacea</taxon>
        <taxon>Malacostraca</taxon>
        <taxon>Eumalacostraca</taxon>
        <taxon>Eucarida</taxon>
        <taxon>Decapoda</taxon>
        <taxon>Pleocyemata</taxon>
        <taxon>Brachyura</taxon>
        <taxon>Eubrachyura</taxon>
        <taxon>Majoidea</taxon>
        <taxon>Majidae</taxon>
        <taxon>Chionoecetes</taxon>
    </lineage>
</organism>
<dbReference type="PROSITE" id="PS50010">
    <property type="entry name" value="DH_2"/>
    <property type="match status" value="1"/>
</dbReference>
<feature type="domain" description="DH" evidence="12">
    <location>
        <begin position="179"/>
        <end position="368"/>
    </location>
</feature>
<comment type="caution">
    <text evidence="13">The sequence shown here is derived from an EMBL/GenBank/DDBJ whole genome shotgun (WGS) entry which is preliminary data.</text>
</comment>
<evidence type="ECO:0000256" key="8">
    <source>
        <dbReference type="ARBA" id="ARBA00023054"/>
    </source>
</evidence>
<feature type="region of interest" description="Disordered" evidence="10">
    <location>
        <begin position="513"/>
        <end position="533"/>
    </location>
</feature>
<dbReference type="PROSITE" id="PS50003">
    <property type="entry name" value="PH_DOMAIN"/>
    <property type="match status" value="1"/>
</dbReference>
<feature type="region of interest" description="Disordered" evidence="10">
    <location>
        <begin position="941"/>
        <end position="1121"/>
    </location>
</feature>
<evidence type="ECO:0000259" key="12">
    <source>
        <dbReference type="PROSITE" id="PS50010"/>
    </source>
</evidence>
<evidence type="ECO:0000313" key="14">
    <source>
        <dbReference type="Proteomes" id="UP000770661"/>
    </source>
</evidence>
<evidence type="ECO:0000256" key="1">
    <source>
        <dbReference type="ARBA" id="ARBA00004496"/>
    </source>
</evidence>
<evidence type="ECO:0000256" key="10">
    <source>
        <dbReference type="SAM" id="MobiDB-lite"/>
    </source>
</evidence>
<reference evidence="13" key="1">
    <citation type="submission" date="2020-07" db="EMBL/GenBank/DDBJ databases">
        <title>The High-quality genome of the commercially important snow crab, Chionoecetes opilio.</title>
        <authorList>
            <person name="Jeong J.-H."/>
            <person name="Ryu S."/>
        </authorList>
    </citation>
    <scope>NUCLEOTIDE SEQUENCE</scope>
    <source>
        <strain evidence="13">MADBK_172401_WGS</strain>
        <tissue evidence="13">Digestive gland</tissue>
    </source>
</reference>
<feature type="compositionally biased region" description="Low complexity" evidence="10">
    <location>
        <begin position="882"/>
        <end position="895"/>
    </location>
</feature>
<dbReference type="PANTHER" id="PTHR13944">
    <property type="entry name" value="AGAP007712-PA"/>
    <property type="match status" value="1"/>
</dbReference>
<evidence type="ECO:0000256" key="9">
    <source>
        <dbReference type="SAM" id="Coils"/>
    </source>
</evidence>
<proteinExistence type="predicted"/>
<keyword evidence="2" id="KW-0963">Cytoplasm</keyword>
<dbReference type="AlphaFoldDB" id="A0A8J4YIW8"/>
<evidence type="ECO:0000256" key="6">
    <source>
        <dbReference type="ARBA" id="ARBA00022771"/>
    </source>
</evidence>
<feature type="compositionally biased region" description="Polar residues" evidence="10">
    <location>
        <begin position="696"/>
        <end position="706"/>
    </location>
</feature>
<evidence type="ECO:0000313" key="13">
    <source>
        <dbReference type="EMBL" id="KAG0723984.1"/>
    </source>
</evidence>
<dbReference type="InterPro" id="IPR035899">
    <property type="entry name" value="DBL_dom_sf"/>
</dbReference>
<gene>
    <name evidence="13" type="primary">Akap13</name>
    <name evidence="13" type="ORF">GWK47_041566</name>
</gene>
<evidence type="ECO:0000259" key="11">
    <source>
        <dbReference type="PROSITE" id="PS50003"/>
    </source>
</evidence>
<dbReference type="SUPFAM" id="SSF48065">
    <property type="entry name" value="DBL homology domain (DH-domain)"/>
    <property type="match status" value="1"/>
</dbReference>
<dbReference type="Pfam" id="PF17838">
    <property type="entry name" value="PH_16"/>
    <property type="match status" value="1"/>
</dbReference>
<evidence type="ECO:0000256" key="7">
    <source>
        <dbReference type="ARBA" id="ARBA00022833"/>
    </source>
</evidence>
<comment type="subcellular location">
    <subcellularLocation>
        <location evidence="1">Cytoplasm</location>
    </subcellularLocation>
</comment>
<accession>A0A8J4YIW8</accession>
<dbReference type="Pfam" id="PF00621">
    <property type="entry name" value="RhoGEF"/>
    <property type="match status" value="1"/>
</dbReference>
<feature type="region of interest" description="Disordered" evidence="10">
    <location>
        <begin position="864"/>
        <end position="925"/>
    </location>
</feature>
<keyword evidence="8 9" id="KW-0175">Coiled coil</keyword>
<dbReference type="GO" id="GO:0005085">
    <property type="term" value="F:guanyl-nucleotide exchange factor activity"/>
    <property type="evidence" value="ECO:0007669"/>
    <property type="project" value="UniProtKB-KW"/>
</dbReference>